<accession>A0ABY5IPL0</accession>
<dbReference type="EMBL" id="CP101751">
    <property type="protein sequence ID" value="UUC44783.1"/>
    <property type="molecule type" value="Genomic_DNA"/>
</dbReference>
<dbReference type="Proteomes" id="UP001059844">
    <property type="component" value="Chromosome"/>
</dbReference>
<dbReference type="RefSeq" id="WP_256550467.1">
    <property type="nucleotide sequence ID" value="NZ_CP101751.1"/>
</dbReference>
<sequence>MQDFKLKVGDCWNVKNTPNGHITITRIDEVDNEKIIHVAYQDSECEVQHLPVSAEQLLLSIGKKTGENEVTKEHLEGIQYWEDDAGGVWDLEMSEIIEIVFNTDDYDEVE</sequence>
<evidence type="ECO:0000313" key="1">
    <source>
        <dbReference type="EMBL" id="UUC44783.1"/>
    </source>
</evidence>
<proteinExistence type="predicted"/>
<protein>
    <submittedName>
        <fullName evidence="1">Uncharacterized protein</fullName>
    </submittedName>
</protein>
<organism evidence="1 2">
    <name type="scientific">Flavobacterium cerinum</name>
    <dbReference type="NCBI Taxonomy" id="2502784"/>
    <lineage>
        <taxon>Bacteria</taxon>
        <taxon>Pseudomonadati</taxon>
        <taxon>Bacteroidota</taxon>
        <taxon>Flavobacteriia</taxon>
        <taxon>Flavobacteriales</taxon>
        <taxon>Flavobacteriaceae</taxon>
        <taxon>Flavobacterium</taxon>
    </lineage>
</organism>
<keyword evidence="2" id="KW-1185">Reference proteome</keyword>
<evidence type="ECO:0000313" key="2">
    <source>
        <dbReference type="Proteomes" id="UP001059844"/>
    </source>
</evidence>
<reference evidence="1" key="1">
    <citation type="submission" date="2022-07" db="EMBL/GenBank/DDBJ databases">
        <title>Isolation, identification, and degradation of a PFOSA degrading strain from sewage treatment plant.</title>
        <authorList>
            <person name="Zhang L."/>
            <person name="Huo Y."/>
        </authorList>
    </citation>
    <scope>NUCLEOTIDE SEQUENCE</scope>
    <source>
        <strain evidence="1">C1</strain>
    </source>
</reference>
<name>A0ABY5IPL0_9FLAO</name>
<gene>
    <name evidence="1" type="ORF">NOX80_14240</name>
</gene>